<dbReference type="SUPFAM" id="SSF52980">
    <property type="entry name" value="Restriction endonuclease-like"/>
    <property type="match status" value="1"/>
</dbReference>
<protein>
    <submittedName>
        <fullName evidence="2">DUF559 domain-containing protein</fullName>
    </submittedName>
</protein>
<dbReference type="KEGG" id="mik:FOE78_23315"/>
<reference evidence="2 3" key="1">
    <citation type="submission" date="2019-07" db="EMBL/GenBank/DDBJ databases">
        <title>Microlunatus dokdonensis sp. nov. isolated from the rhizospheric soil of the wild plant Elymus tsukushiensis.</title>
        <authorList>
            <person name="Ghim S.-Y."/>
            <person name="Hwang Y.-J."/>
            <person name="Son J.-S."/>
            <person name="Shin J.-H."/>
        </authorList>
    </citation>
    <scope>NUCLEOTIDE SEQUENCE [LARGE SCALE GENOMIC DNA]</scope>
    <source>
        <strain evidence="2 3">KUDC0627</strain>
    </source>
</reference>
<dbReference type="OrthoDB" id="4310518at2"/>
<dbReference type="InterPro" id="IPR011335">
    <property type="entry name" value="Restrct_endonuc-II-like"/>
</dbReference>
<dbReference type="AlphaFoldDB" id="A0A516Q5F8"/>
<gene>
    <name evidence="2" type="ORF">FOE78_23315</name>
</gene>
<evidence type="ECO:0000313" key="3">
    <source>
        <dbReference type="Proteomes" id="UP000319263"/>
    </source>
</evidence>
<dbReference type="InterPro" id="IPR007569">
    <property type="entry name" value="DUF559"/>
</dbReference>
<evidence type="ECO:0000259" key="1">
    <source>
        <dbReference type="Pfam" id="PF04480"/>
    </source>
</evidence>
<accession>A0A516Q5F8</accession>
<dbReference type="EMBL" id="CP041692">
    <property type="protein sequence ID" value="QDP98441.1"/>
    <property type="molecule type" value="Genomic_DNA"/>
</dbReference>
<keyword evidence="3" id="KW-1185">Reference proteome</keyword>
<dbReference type="Pfam" id="PF04480">
    <property type="entry name" value="DUF559"/>
    <property type="match status" value="1"/>
</dbReference>
<proteinExistence type="predicted"/>
<dbReference type="Gene3D" id="3.40.960.10">
    <property type="entry name" value="VSR Endonuclease"/>
    <property type="match status" value="1"/>
</dbReference>
<organism evidence="2 3">
    <name type="scientific">Microlunatus elymi</name>
    <dbReference type="NCBI Taxonomy" id="2596828"/>
    <lineage>
        <taxon>Bacteria</taxon>
        <taxon>Bacillati</taxon>
        <taxon>Actinomycetota</taxon>
        <taxon>Actinomycetes</taxon>
        <taxon>Propionibacteriales</taxon>
        <taxon>Propionibacteriaceae</taxon>
        <taxon>Microlunatus</taxon>
    </lineage>
</organism>
<dbReference type="Proteomes" id="UP000319263">
    <property type="component" value="Chromosome"/>
</dbReference>
<evidence type="ECO:0000313" key="2">
    <source>
        <dbReference type="EMBL" id="QDP98441.1"/>
    </source>
</evidence>
<sequence>MRQLSRTRLNEIALAIQAGGGVIRIRDHPQLEGTIRWLARDDRLVAILPGIFTTPDTLQDPIVRITAVCAWASDGVIVGPAAARISFWPTIRVDDIGVALRSGRAHRAGIRIERRTIPPDFVRRTGPLAYTCPALTAIDLVRATGVADAFDIVLRERSTTLAELREVFDQLPNRRGNQLCAELIEDSRDEPWSPPERDLHRLMRTAGITGWVANRRSRIGTHTYAADLRFSRLKLAIEVDGYEVHSRRDVFENDRARNNDFVLEGWTVLHFTPRQIADRPDWVIGQILRAIEMLAAAWTSGIRR</sequence>
<name>A0A516Q5F8_9ACTN</name>
<feature type="domain" description="DUF559" evidence="1">
    <location>
        <begin position="195"/>
        <end position="291"/>
    </location>
</feature>